<reference evidence="6" key="1">
    <citation type="journal article" date="2022" name="bioRxiv">
        <title>Sequencing and chromosome-scale assembly of the giantPleurodeles waltlgenome.</title>
        <authorList>
            <person name="Brown T."/>
            <person name="Elewa A."/>
            <person name="Iarovenko S."/>
            <person name="Subramanian E."/>
            <person name="Araus A.J."/>
            <person name="Petzold A."/>
            <person name="Susuki M."/>
            <person name="Suzuki K.-i.T."/>
            <person name="Hayashi T."/>
            <person name="Toyoda A."/>
            <person name="Oliveira C."/>
            <person name="Osipova E."/>
            <person name="Leigh N.D."/>
            <person name="Simon A."/>
            <person name="Yun M.H."/>
        </authorList>
    </citation>
    <scope>NUCLEOTIDE SEQUENCE</scope>
    <source>
        <strain evidence="6">20211129_DDA</strain>
        <tissue evidence="6">Liver</tissue>
    </source>
</reference>
<keyword evidence="7" id="KW-1185">Reference proteome</keyword>
<evidence type="ECO:0000313" key="6">
    <source>
        <dbReference type="EMBL" id="KAJ1166613.1"/>
    </source>
</evidence>
<evidence type="ECO:0000313" key="7">
    <source>
        <dbReference type="Proteomes" id="UP001066276"/>
    </source>
</evidence>
<comment type="similarity">
    <text evidence="2">Belongs to the dermatopontin family.</text>
</comment>
<dbReference type="GO" id="GO:0030199">
    <property type="term" value="P:collagen fibril organization"/>
    <property type="evidence" value="ECO:0007669"/>
    <property type="project" value="TreeGrafter"/>
</dbReference>
<comment type="caution">
    <text evidence="6">The sequence shown here is derived from an EMBL/GenBank/DDBJ whole genome shotgun (WGS) entry which is preliminary data.</text>
</comment>
<dbReference type="AlphaFoldDB" id="A0AAV7SRC8"/>
<dbReference type="GO" id="GO:0031012">
    <property type="term" value="C:extracellular matrix"/>
    <property type="evidence" value="ECO:0007669"/>
    <property type="project" value="TreeGrafter"/>
</dbReference>
<evidence type="ECO:0000256" key="4">
    <source>
        <dbReference type="ARBA" id="ARBA00023157"/>
    </source>
</evidence>
<dbReference type="PANTHER" id="PTHR15040:SF3">
    <property type="entry name" value="SI:DKEY-14D8.6-RELATED"/>
    <property type="match status" value="1"/>
</dbReference>
<comment type="subcellular location">
    <subcellularLocation>
        <location evidence="1">Secreted</location>
    </subcellularLocation>
</comment>
<evidence type="ECO:0000256" key="2">
    <source>
        <dbReference type="ARBA" id="ARBA00008712"/>
    </source>
</evidence>
<sequence>MRAVILLASIIAAAFAESDVFQDAPTGETEDTLSPRWVNDYDQPLLFTCSNQDSINSIISQHHNKHEDRLWDFTCKNTFSASVTCQWSPYVNNFDEEFSYTCPFGSVISGFDSYHHNKHEDRRWRIYCCTQNSDATNNCQWTNYVNDFDAYFNWQVPAGRYLVGVSSYHDNHREDRRWKYQHCAKRA</sequence>
<keyword evidence="5" id="KW-0732">Signal</keyword>
<feature type="chain" id="PRO_5043462519" description="Hemagglutinin/amebocyte aggregation factor" evidence="5">
    <location>
        <begin position="17"/>
        <end position="187"/>
    </location>
</feature>
<proteinExistence type="inferred from homology"/>
<feature type="signal peptide" evidence="5">
    <location>
        <begin position="1"/>
        <end position="16"/>
    </location>
</feature>
<evidence type="ECO:0000256" key="1">
    <source>
        <dbReference type="ARBA" id="ARBA00004613"/>
    </source>
</evidence>
<organism evidence="6 7">
    <name type="scientific">Pleurodeles waltl</name>
    <name type="common">Iberian ribbed newt</name>
    <dbReference type="NCBI Taxonomy" id="8319"/>
    <lineage>
        <taxon>Eukaryota</taxon>
        <taxon>Metazoa</taxon>
        <taxon>Chordata</taxon>
        <taxon>Craniata</taxon>
        <taxon>Vertebrata</taxon>
        <taxon>Euteleostomi</taxon>
        <taxon>Amphibia</taxon>
        <taxon>Batrachia</taxon>
        <taxon>Caudata</taxon>
        <taxon>Salamandroidea</taxon>
        <taxon>Salamandridae</taxon>
        <taxon>Pleurodelinae</taxon>
        <taxon>Pleurodeles</taxon>
    </lineage>
</organism>
<evidence type="ECO:0000256" key="5">
    <source>
        <dbReference type="SAM" id="SignalP"/>
    </source>
</evidence>
<keyword evidence="3" id="KW-0964">Secreted</keyword>
<dbReference type="GO" id="GO:0005615">
    <property type="term" value="C:extracellular space"/>
    <property type="evidence" value="ECO:0007669"/>
    <property type="project" value="TreeGrafter"/>
</dbReference>
<dbReference type="Proteomes" id="UP001066276">
    <property type="component" value="Chromosome 4_2"/>
</dbReference>
<evidence type="ECO:0000256" key="3">
    <source>
        <dbReference type="ARBA" id="ARBA00022525"/>
    </source>
</evidence>
<name>A0AAV7SRC8_PLEWA</name>
<evidence type="ECO:0008006" key="8">
    <source>
        <dbReference type="Google" id="ProtNLM"/>
    </source>
</evidence>
<protein>
    <recommendedName>
        <fullName evidence="8">Hemagglutinin/amebocyte aggregation factor</fullName>
    </recommendedName>
</protein>
<dbReference type="InterPro" id="IPR026645">
    <property type="entry name" value="Dermatopontin"/>
</dbReference>
<gene>
    <name evidence="6" type="ORF">NDU88_007012</name>
</gene>
<dbReference type="PANTHER" id="PTHR15040">
    <property type="entry name" value="DERMATOPONTIN-RELATED"/>
    <property type="match status" value="1"/>
</dbReference>
<accession>A0AAV7SRC8</accession>
<dbReference type="EMBL" id="JANPWB010000008">
    <property type="protein sequence ID" value="KAJ1166613.1"/>
    <property type="molecule type" value="Genomic_DNA"/>
</dbReference>
<dbReference type="Pfam" id="PF14704">
    <property type="entry name" value="DERM"/>
    <property type="match status" value="1"/>
</dbReference>
<keyword evidence="4" id="KW-1015">Disulfide bond</keyword>